<protein>
    <submittedName>
        <fullName evidence="1">Protein YciF</fullName>
    </submittedName>
</protein>
<sequence>MGLFSSTTYSNMDDLYVAQLQDIYDAEQRIAKILPKLQEKASSAVLKQSFGTQIAESKAQIARLEKAFSLKGESPQGHACEATKGLIKEAEETLAASGDEHVIDAALIANAQRIQHYNIAGYGCLTNFASRCGQDEASKLYAECADEAGAADQRMTQIAEGSVNAQAASA</sequence>
<proteinExistence type="predicted"/>
<dbReference type="InterPro" id="IPR010287">
    <property type="entry name" value="DUF892_YciF-like"/>
</dbReference>
<evidence type="ECO:0000313" key="1">
    <source>
        <dbReference type="EMBL" id="NNJ24039.1"/>
    </source>
</evidence>
<evidence type="ECO:0000313" key="2">
    <source>
        <dbReference type="Proteomes" id="UP000609651"/>
    </source>
</evidence>
<keyword evidence="2" id="KW-1185">Reference proteome</keyword>
<dbReference type="InterPro" id="IPR009078">
    <property type="entry name" value="Ferritin-like_SF"/>
</dbReference>
<dbReference type="EMBL" id="WTPX01000002">
    <property type="protein sequence ID" value="NNJ24039.1"/>
    <property type="molecule type" value="Genomic_DNA"/>
</dbReference>
<dbReference type="RefSeq" id="WP_171182547.1">
    <property type="nucleotide sequence ID" value="NZ_WTPX01000002.1"/>
</dbReference>
<dbReference type="Proteomes" id="UP000609651">
    <property type="component" value="Unassembled WGS sequence"/>
</dbReference>
<name>A0ABX1V6Y4_9PLAN</name>
<dbReference type="InterPro" id="IPR012347">
    <property type="entry name" value="Ferritin-like"/>
</dbReference>
<dbReference type="Gene3D" id="1.20.1260.10">
    <property type="match status" value="1"/>
</dbReference>
<dbReference type="InterPro" id="IPR047114">
    <property type="entry name" value="YciF"/>
</dbReference>
<accession>A0ABX1V6Y4</accession>
<dbReference type="Pfam" id="PF05974">
    <property type="entry name" value="DUF892"/>
    <property type="match status" value="1"/>
</dbReference>
<dbReference type="PANTHER" id="PTHR30565:SF9">
    <property type="entry name" value="PROTEIN YCIF"/>
    <property type="match status" value="1"/>
</dbReference>
<comment type="caution">
    <text evidence="1">The sequence shown here is derived from an EMBL/GenBank/DDBJ whole genome shotgun (WGS) entry which is preliminary data.</text>
</comment>
<organism evidence="1 2">
    <name type="scientific">Alienimonas chondri</name>
    <dbReference type="NCBI Taxonomy" id="2681879"/>
    <lineage>
        <taxon>Bacteria</taxon>
        <taxon>Pseudomonadati</taxon>
        <taxon>Planctomycetota</taxon>
        <taxon>Planctomycetia</taxon>
        <taxon>Planctomycetales</taxon>
        <taxon>Planctomycetaceae</taxon>
        <taxon>Alienimonas</taxon>
    </lineage>
</organism>
<dbReference type="PANTHER" id="PTHR30565">
    <property type="entry name" value="PROTEIN YCIF"/>
    <property type="match status" value="1"/>
</dbReference>
<gene>
    <name evidence="1" type="primary">yciF</name>
    <name evidence="1" type="ORF">LzC2_00860</name>
</gene>
<dbReference type="SUPFAM" id="SSF47240">
    <property type="entry name" value="Ferritin-like"/>
    <property type="match status" value="1"/>
</dbReference>
<reference evidence="1 2" key="1">
    <citation type="journal article" date="2020" name="Syst. Appl. Microbiol.">
        <title>Alienimonas chondri sp. nov., a novel planctomycete isolated from the biofilm of the red alga Chondrus crispus.</title>
        <authorList>
            <person name="Vitorino I."/>
            <person name="Albuquerque L."/>
            <person name="Wiegand S."/>
            <person name="Kallscheuer N."/>
            <person name="da Costa M.S."/>
            <person name="Lobo-da-Cunha A."/>
            <person name="Jogler C."/>
            <person name="Lage O.M."/>
        </authorList>
    </citation>
    <scope>NUCLEOTIDE SEQUENCE [LARGE SCALE GENOMIC DNA]</scope>
    <source>
        <strain evidence="1 2">LzC2</strain>
    </source>
</reference>